<dbReference type="InterPro" id="IPR027396">
    <property type="entry name" value="DsrEFH-like"/>
</dbReference>
<keyword evidence="3" id="KW-1185">Reference proteome</keyword>
<evidence type="ECO:0008006" key="4">
    <source>
        <dbReference type="Google" id="ProtNLM"/>
    </source>
</evidence>
<dbReference type="PATRIC" id="fig|1280948.3.peg.1999"/>
<dbReference type="EMBL" id="AWFH01000020">
    <property type="protein sequence ID" value="KCZ60691.1"/>
    <property type="molecule type" value="Genomic_DNA"/>
</dbReference>
<dbReference type="Proteomes" id="UP000024547">
    <property type="component" value="Unassembled WGS sequence"/>
</dbReference>
<reference evidence="2 3" key="1">
    <citation type="journal article" date="2014" name="Antonie Van Leeuwenhoek">
        <title>Hyphomonas beringensis sp. nov. and Hyphomonas chukchiensis sp. nov., isolated from surface seawater of the Bering Sea and Chukchi Sea.</title>
        <authorList>
            <person name="Li C."/>
            <person name="Lai Q."/>
            <person name="Li G."/>
            <person name="Dong C."/>
            <person name="Wang J."/>
            <person name="Liao Y."/>
            <person name="Shao Z."/>
        </authorList>
    </citation>
    <scope>NUCLEOTIDE SEQUENCE [LARGE SCALE GENOMIC DNA]</scope>
    <source>
        <strain evidence="2 3">22II1-22F38</strain>
    </source>
</reference>
<evidence type="ECO:0000313" key="3">
    <source>
        <dbReference type="Proteomes" id="UP000024547"/>
    </source>
</evidence>
<dbReference type="SUPFAM" id="SSF75169">
    <property type="entry name" value="DsrEFH-like"/>
    <property type="match status" value="1"/>
</dbReference>
<dbReference type="Gene3D" id="3.40.1260.10">
    <property type="entry name" value="DsrEFH-like"/>
    <property type="match status" value="1"/>
</dbReference>
<comment type="caution">
    <text evidence="2">The sequence shown here is derived from an EMBL/GenBank/DDBJ whole genome shotgun (WGS) entry which is preliminary data.</text>
</comment>
<feature type="chain" id="PRO_5001570809" description="Peroxiredoxin" evidence="1">
    <location>
        <begin position="20"/>
        <end position="152"/>
    </location>
</feature>
<accession>A0A059E108</accession>
<evidence type="ECO:0000256" key="1">
    <source>
        <dbReference type="SAM" id="SignalP"/>
    </source>
</evidence>
<organism evidence="2 3">
    <name type="scientific">Hyphomonas atlantica</name>
    <dbReference type="NCBI Taxonomy" id="1280948"/>
    <lineage>
        <taxon>Bacteria</taxon>
        <taxon>Pseudomonadati</taxon>
        <taxon>Pseudomonadota</taxon>
        <taxon>Alphaproteobacteria</taxon>
        <taxon>Hyphomonadales</taxon>
        <taxon>Hyphomonadaceae</taxon>
        <taxon>Hyphomonas</taxon>
    </lineage>
</organism>
<sequence length="152" mass="15544">MRIKTFFAGLALSGLTACASMPPTPPPAKERTDAMLTIITSADPETQLMALVLTRSAMEAGERPHILLCSAGGDLALKDAPASATAPLQPKGASPQGLLKMLMSGGVGVEVCAIYLPNRPFGAEALLDGVGVAKPEDMGARIAAPGETILSF</sequence>
<protein>
    <recommendedName>
        <fullName evidence="4">Peroxiredoxin</fullName>
    </recommendedName>
</protein>
<dbReference type="eggNOG" id="COG2044">
    <property type="taxonomic scope" value="Bacteria"/>
</dbReference>
<keyword evidence="1" id="KW-0732">Signal</keyword>
<name>A0A059E108_9PROT</name>
<dbReference type="PROSITE" id="PS51257">
    <property type="entry name" value="PROKAR_LIPOPROTEIN"/>
    <property type="match status" value="1"/>
</dbReference>
<proteinExistence type="predicted"/>
<evidence type="ECO:0000313" key="2">
    <source>
        <dbReference type="EMBL" id="KCZ60691.1"/>
    </source>
</evidence>
<dbReference type="AlphaFoldDB" id="A0A059E108"/>
<feature type="signal peptide" evidence="1">
    <location>
        <begin position="1"/>
        <end position="19"/>
    </location>
</feature>
<dbReference type="STRING" id="1280948.HY36_17375"/>
<gene>
    <name evidence="2" type="ORF">HY36_17375</name>
</gene>